<protein>
    <submittedName>
        <fullName evidence="2">Unannotated protein</fullName>
    </submittedName>
</protein>
<feature type="transmembrane region" description="Helical" evidence="1">
    <location>
        <begin position="9"/>
        <end position="27"/>
    </location>
</feature>
<dbReference type="AlphaFoldDB" id="A0A6J6BFB9"/>
<sequence length="63" mass="6927">MGSGNEEGAMWSIFGYLISGLIIWGGIGWALDNWLDKNFFLLGGLLLGAGSSLYLTWLRFGRN</sequence>
<gene>
    <name evidence="2" type="ORF">UFOPK1425_00395</name>
    <name evidence="3" type="ORF">UFOPK1842_00637</name>
</gene>
<evidence type="ECO:0000313" key="3">
    <source>
        <dbReference type="EMBL" id="CAB4608495.1"/>
    </source>
</evidence>
<evidence type="ECO:0000313" key="2">
    <source>
        <dbReference type="EMBL" id="CAB4537545.1"/>
    </source>
</evidence>
<dbReference type="EMBL" id="CAEZUQ010000064">
    <property type="protein sequence ID" value="CAB4608495.1"/>
    <property type="molecule type" value="Genomic_DNA"/>
</dbReference>
<dbReference type="EMBL" id="CAEZSJ010000053">
    <property type="protein sequence ID" value="CAB4537545.1"/>
    <property type="molecule type" value="Genomic_DNA"/>
</dbReference>
<organism evidence="2">
    <name type="scientific">freshwater metagenome</name>
    <dbReference type="NCBI Taxonomy" id="449393"/>
    <lineage>
        <taxon>unclassified sequences</taxon>
        <taxon>metagenomes</taxon>
        <taxon>ecological metagenomes</taxon>
    </lineage>
</organism>
<accession>A0A6J6BFB9</accession>
<evidence type="ECO:0000256" key="1">
    <source>
        <dbReference type="SAM" id="Phobius"/>
    </source>
</evidence>
<keyword evidence="1" id="KW-0472">Membrane</keyword>
<proteinExistence type="predicted"/>
<name>A0A6J6BFB9_9ZZZZ</name>
<keyword evidence="1" id="KW-1133">Transmembrane helix</keyword>
<feature type="transmembrane region" description="Helical" evidence="1">
    <location>
        <begin position="39"/>
        <end position="58"/>
    </location>
</feature>
<keyword evidence="1" id="KW-0812">Transmembrane</keyword>
<reference evidence="2" key="1">
    <citation type="submission" date="2020-05" db="EMBL/GenBank/DDBJ databases">
        <authorList>
            <person name="Chiriac C."/>
            <person name="Salcher M."/>
            <person name="Ghai R."/>
            <person name="Kavagutti S V."/>
        </authorList>
    </citation>
    <scope>NUCLEOTIDE SEQUENCE</scope>
</reference>